<gene>
    <name evidence="1" type="ORF">EB796_014537</name>
</gene>
<dbReference type="AlphaFoldDB" id="A0A7J7JMR9"/>
<sequence length="239" mass="27104">MVRQLVSRAKIIFPLYLLSSHYINMKIIAAITLVALVVGVKSLPQLDFPHTQDYNESIPVPGDNETLLSVETRNALSLLSADEKQSMIDECVHALDMLKGNGISKRSTSFRDNSQFCCNKTLSVGTTRRQEVVRARTVTRTVYSGHSYRCRLYGIGRCYPSYSRYPTVITTTEYYVDYNYIEVDPVCPDANVVCCNGYVYYAPYRQCLTLIDLENLLSLIREYADIYRLLQSLSGSPSK</sequence>
<protein>
    <submittedName>
        <fullName evidence="1">Uncharacterized protein</fullName>
    </submittedName>
</protein>
<dbReference type="Proteomes" id="UP000593567">
    <property type="component" value="Unassembled WGS sequence"/>
</dbReference>
<accession>A0A7J7JMR9</accession>
<reference evidence="1" key="1">
    <citation type="submission" date="2020-06" db="EMBL/GenBank/DDBJ databases">
        <title>Draft genome of Bugula neritina, a colonial animal packing powerful symbionts and potential medicines.</title>
        <authorList>
            <person name="Rayko M."/>
        </authorList>
    </citation>
    <scope>NUCLEOTIDE SEQUENCE [LARGE SCALE GENOMIC DNA]</scope>
    <source>
        <strain evidence="1">Kwan_BN1</strain>
    </source>
</reference>
<evidence type="ECO:0000313" key="2">
    <source>
        <dbReference type="Proteomes" id="UP000593567"/>
    </source>
</evidence>
<organism evidence="1 2">
    <name type="scientific">Bugula neritina</name>
    <name type="common">Brown bryozoan</name>
    <name type="synonym">Sertularia neritina</name>
    <dbReference type="NCBI Taxonomy" id="10212"/>
    <lineage>
        <taxon>Eukaryota</taxon>
        <taxon>Metazoa</taxon>
        <taxon>Spiralia</taxon>
        <taxon>Lophotrochozoa</taxon>
        <taxon>Bryozoa</taxon>
        <taxon>Gymnolaemata</taxon>
        <taxon>Cheilostomatida</taxon>
        <taxon>Flustrina</taxon>
        <taxon>Buguloidea</taxon>
        <taxon>Bugulidae</taxon>
        <taxon>Bugula</taxon>
    </lineage>
</organism>
<dbReference type="EMBL" id="VXIV02002133">
    <property type="protein sequence ID" value="KAF6027153.1"/>
    <property type="molecule type" value="Genomic_DNA"/>
</dbReference>
<keyword evidence="2" id="KW-1185">Reference proteome</keyword>
<name>A0A7J7JMR9_BUGNE</name>
<evidence type="ECO:0000313" key="1">
    <source>
        <dbReference type="EMBL" id="KAF6027153.1"/>
    </source>
</evidence>
<proteinExistence type="predicted"/>
<comment type="caution">
    <text evidence="1">The sequence shown here is derived from an EMBL/GenBank/DDBJ whole genome shotgun (WGS) entry which is preliminary data.</text>
</comment>